<sequence length="307" mass="34066">MTPATPPRSRSTRYSRDYEGIGSFLATPRRHIVEGGPNGGLITPGTVSGKPIMMVSGAQASDLKFQEDIRSPVRCFKSPEYTPRHGQGSRRRSIAHDTDLASTSRILFPMELTEGLIPSARLGRNPIGSCQQSVPNLLPPKSAGVFSSGVEEESGDSESDEVKESGTRELEQESCSYPVHTRKYAKQVPGTPTDKVITFQLAKDWNNNSAYMSSEEDDGHEDVNIKKVEIPNIFLTNEVTSVEVRKHRREQLLKENPNLDKSVTLVNKKGVVVGSRQLTPEEIEICKPKMLFEKELEEQRKATSVDK</sequence>
<dbReference type="STRING" id="45286.A0A0X8HRN2"/>
<feature type="region of interest" description="Disordered" evidence="1">
    <location>
        <begin position="76"/>
        <end position="95"/>
    </location>
</feature>
<accession>A0A0X8HRN2</accession>
<dbReference type="GeneID" id="28723421"/>
<evidence type="ECO:0000256" key="1">
    <source>
        <dbReference type="SAM" id="MobiDB-lite"/>
    </source>
</evidence>
<dbReference type="RefSeq" id="XP_017987180.1">
    <property type="nucleotide sequence ID" value="XM_018132242.1"/>
</dbReference>
<protein>
    <submittedName>
        <fullName evidence="2">HDL560Cp</fullName>
    </submittedName>
</protein>
<feature type="compositionally biased region" description="Basic and acidic residues" evidence="1">
    <location>
        <begin position="160"/>
        <end position="171"/>
    </location>
</feature>
<name>A0A0X8HRN2_9SACH</name>
<organism evidence="2 3">
    <name type="scientific">Eremothecium sinecaudum</name>
    <dbReference type="NCBI Taxonomy" id="45286"/>
    <lineage>
        <taxon>Eukaryota</taxon>
        <taxon>Fungi</taxon>
        <taxon>Dikarya</taxon>
        <taxon>Ascomycota</taxon>
        <taxon>Saccharomycotina</taxon>
        <taxon>Saccharomycetes</taxon>
        <taxon>Saccharomycetales</taxon>
        <taxon>Saccharomycetaceae</taxon>
        <taxon>Eremothecium</taxon>
    </lineage>
</organism>
<feature type="compositionally biased region" description="Acidic residues" evidence="1">
    <location>
        <begin position="150"/>
        <end position="159"/>
    </location>
</feature>
<evidence type="ECO:0000313" key="2">
    <source>
        <dbReference type="EMBL" id="AMD20184.1"/>
    </source>
</evidence>
<dbReference type="EMBL" id="CP014244">
    <property type="protein sequence ID" value="AMD20184.1"/>
    <property type="molecule type" value="Genomic_DNA"/>
</dbReference>
<dbReference type="Proteomes" id="UP000243052">
    <property type="component" value="Chromosome iv"/>
</dbReference>
<feature type="region of interest" description="Disordered" evidence="1">
    <location>
        <begin position="142"/>
        <end position="175"/>
    </location>
</feature>
<dbReference type="OrthoDB" id="4060584at2759"/>
<evidence type="ECO:0000313" key="3">
    <source>
        <dbReference type="Proteomes" id="UP000243052"/>
    </source>
</evidence>
<proteinExistence type="predicted"/>
<reference evidence="2 3" key="1">
    <citation type="submission" date="2016-01" db="EMBL/GenBank/DDBJ databases">
        <title>Genome sequence of the yeast Holleya sinecauda.</title>
        <authorList>
            <person name="Dietrich F.S."/>
        </authorList>
    </citation>
    <scope>NUCLEOTIDE SEQUENCE [LARGE SCALE GENOMIC DNA]</scope>
    <source>
        <strain evidence="2 3">ATCC 58844</strain>
    </source>
</reference>
<gene>
    <name evidence="2" type="ORF">AW171_hschr42067</name>
</gene>
<dbReference type="AlphaFoldDB" id="A0A0X8HRN2"/>
<keyword evidence="3" id="KW-1185">Reference proteome</keyword>